<keyword evidence="3" id="KW-1185">Reference proteome</keyword>
<protein>
    <submittedName>
        <fullName evidence="2">Uncharacterized protein</fullName>
    </submittedName>
</protein>
<evidence type="ECO:0000313" key="3">
    <source>
        <dbReference type="Proteomes" id="UP000813427"/>
    </source>
</evidence>
<dbReference type="Proteomes" id="UP000813427">
    <property type="component" value="Unassembled WGS sequence"/>
</dbReference>
<reference evidence="2" key="1">
    <citation type="journal article" date="2021" name="Nat. Commun.">
        <title>Genetic determinants of endophytism in the Arabidopsis root mycobiome.</title>
        <authorList>
            <person name="Mesny F."/>
            <person name="Miyauchi S."/>
            <person name="Thiergart T."/>
            <person name="Pickel B."/>
            <person name="Atanasova L."/>
            <person name="Karlsson M."/>
            <person name="Huettel B."/>
            <person name="Barry K.W."/>
            <person name="Haridas S."/>
            <person name="Chen C."/>
            <person name="Bauer D."/>
            <person name="Andreopoulos W."/>
            <person name="Pangilinan J."/>
            <person name="LaButti K."/>
            <person name="Riley R."/>
            <person name="Lipzen A."/>
            <person name="Clum A."/>
            <person name="Drula E."/>
            <person name="Henrissat B."/>
            <person name="Kohler A."/>
            <person name="Grigoriev I.V."/>
            <person name="Martin F.M."/>
            <person name="Hacquard S."/>
        </authorList>
    </citation>
    <scope>NUCLEOTIDE SEQUENCE</scope>
    <source>
        <strain evidence="2">MPI-SDFR-AT-0068</strain>
    </source>
</reference>
<dbReference type="AlphaFoldDB" id="A0A8K0W9Y7"/>
<feature type="chain" id="PRO_5035451678" evidence="1">
    <location>
        <begin position="22"/>
        <end position="108"/>
    </location>
</feature>
<dbReference type="EMBL" id="JAGPXF010000006">
    <property type="protein sequence ID" value="KAH7238987.1"/>
    <property type="molecule type" value="Genomic_DNA"/>
</dbReference>
<organism evidence="2 3">
    <name type="scientific">Fusarium tricinctum</name>
    <dbReference type="NCBI Taxonomy" id="61284"/>
    <lineage>
        <taxon>Eukaryota</taxon>
        <taxon>Fungi</taxon>
        <taxon>Dikarya</taxon>
        <taxon>Ascomycota</taxon>
        <taxon>Pezizomycotina</taxon>
        <taxon>Sordariomycetes</taxon>
        <taxon>Hypocreomycetidae</taxon>
        <taxon>Hypocreales</taxon>
        <taxon>Nectriaceae</taxon>
        <taxon>Fusarium</taxon>
        <taxon>Fusarium tricinctum species complex</taxon>
    </lineage>
</organism>
<evidence type="ECO:0000256" key="1">
    <source>
        <dbReference type="SAM" id="SignalP"/>
    </source>
</evidence>
<comment type="caution">
    <text evidence="2">The sequence shown here is derived from an EMBL/GenBank/DDBJ whole genome shotgun (WGS) entry which is preliminary data.</text>
</comment>
<proteinExistence type="predicted"/>
<sequence length="108" mass="11792">MQTTISTASLSLFLFSPSVPAHCPQASKLAQVQNISDVLYRSNINRISDQIFYTHCQISNLLLDSKGVESCFLLGPHHAGPYGLKGWTGLILGPHGPFPTPPIQRSLF</sequence>
<feature type="signal peptide" evidence="1">
    <location>
        <begin position="1"/>
        <end position="21"/>
    </location>
</feature>
<name>A0A8K0W9Y7_9HYPO</name>
<evidence type="ECO:0000313" key="2">
    <source>
        <dbReference type="EMBL" id="KAH7238987.1"/>
    </source>
</evidence>
<accession>A0A8K0W9Y7</accession>
<keyword evidence="1" id="KW-0732">Signal</keyword>
<gene>
    <name evidence="2" type="ORF">BKA59DRAFT_267149</name>
</gene>